<dbReference type="RefSeq" id="WP_320245646.1">
    <property type="nucleotide sequence ID" value="NZ_JAVIIQ010000002.1"/>
</dbReference>
<accession>A0ABU4ZXY2</accession>
<dbReference type="InterPro" id="IPR000033">
    <property type="entry name" value="LDLR_classB_rpt"/>
</dbReference>
<dbReference type="PRINTS" id="PR01790">
    <property type="entry name" value="SMP30FAMILY"/>
</dbReference>
<dbReference type="PANTHER" id="PTHR10907:SF47">
    <property type="entry name" value="REGUCALCIN"/>
    <property type="match status" value="1"/>
</dbReference>
<dbReference type="Proteomes" id="UP001285154">
    <property type="component" value="Unassembled WGS sequence"/>
</dbReference>
<comment type="caution">
    <text evidence="3">The sequence shown here is derived from an EMBL/GenBank/DDBJ whole genome shotgun (WGS) entry which is preliminary data.</text>
</comment>
<dbReference type="InterPro" id="IPR011042">
    <property type="entry name" value="6-blade_b-propeller_TolB-like"/>
</dbReference>
<keyword evidence="4" id="KW-1185">Reference proteome</keyword>
<dbReference type="EC" id="3.1.1.99" evidence="3"/>
<protein>
    <submittedName>
        <fullName evidence="3">SMP-30/gluconolactonase/LRE family protein</fullName>
        <ecNumber evidence="3">3.1.1.99</ecNumber>
    </submittedName>
</protein>
<evidence type="ECO:0000259" key="2">
    <source>
        <dbReference type="Pfam" id="PF08450"/>
    </source>
</evidence>
<dbReference type="Pfam" id="PF08450">
    <property type="entry name" value="SGL"/>
    <property type="match status" value="1"/>
</dbReference>
<keyword evidence="3" id="KW-0378">Hydrolase</keyword>
<dbReference type="EMBL" id="JAVIIQ010000002">
    <property type="protein sequence ID" value="MDX8530286.1"/>
    <property type="molecule type" value="Genomic_DNA"/>
</dbReference>
<dbReference type="InterPro" id="IPR005511">
    <property type="entry name" value="SMP-30"/>
</dbReference>
<reference evidence="3 4" key="1">
    <citation type="submission" date="2023-08" db="EMBL/GenBank/DDBJ databases">
        <title>Implementing the SeqCode for naming new Mesorhizobium species isolated from Vachellia karroo root nodules.</title>
        <authorList>
            <person name="Van Lill M."/>
        </authorList>
    </citation>
    <scope>NUCLEOTIDE SEQUENCE [LARGE SCALE GENOMIC DNA]</scope>
    <source>
        <strain evidence="3 4">VK25D</strain>
    </source>
</reference>
<organism evidence="3 4">
    <name type="scientific">Mesorhizobium vachelliae</name>
    <dbReference type="NCBI Taxonomy" id="3072309"/>
    <lineage>
        <taxon>Bacteria</taxon>
        <taxon>Pseudomonadati</taxon>
        <taxon>Pseudomonadota</taxon>
        <taxon>Alphaproteobacteria</taxon>
        <taxon>Hyphomicrobiales</taxon>
        <taxon>Phyllobacteriaceae</taxon>
        <taxon>Mesorhizobium</taxon>
    </lineage>
</organism>
<dbReference type="Gene3D" id="2.120.10.30">
    <property type="entry name" value="TolB, C-terminal domain"/>
    <property type="match status" value="1"/>
</dbReference>
<dbReference type="SUPFAM" id="SSF63829">
    <property type="entry name" value="Calcium-dependent phosphotriesterase"/>
    <property type="match status" value="1"/>
</dbReference>
<dbReference type="GO" id="GO:0016787">
    <property type="term" value="F:hydrolase activity"/>
    <property type="evidence" value="ECO:0007669"/>
    <property type="project" value="UniProtKB-KW"/>
</dbReference>
<proteinExistence type="inferred from homology"/>
<comment type="similarity">
    <text evidence="1">Belongs to the SMP-30/CGR1 family.</text>
</comment>
<feature type="domain" description="SMP-30/Gluconolactonase/LRE-like region" evidence="2">
    <location>
        <begin position="17"/>
        <end position="259"/>
    </location>
</feature>
<evidence type="ECO:0000256" key="1">
    <source>
        <dbReference type="ARBA" id="ARBA00008853"/>
    </source>
</evidence>
<sequence length="293" mass="31429">MTVATEFDVAARTGDILGESPTWHPRTGELFWVDLRRPCLHRMQPRSGNVTSWPMPDLIGSVVPRAKGGVVVALRQGLRVFDPDSGQLTPLTTVEYGPPQHRLNDMKCDPAGGIICGSMWDYGLHPSGALYRVDATGRPTLLRERIAVPNALAFSPDGRALYFTDTRKGDIERADFDPASGRVGPWSTFATAQAAPGRPDGATVDAEGFLWNARYQGGALARFGPDGTLDRLVRLPVSQPTSCAFGGEGLRTLYVTTATQTLNAMERAEQPLAGALLALDVGVAGLPEPMFVG</sequence>
<evidence type="ECO:0000313" key="4">
    <source>
        <dbReference type="Proteomes" id="UP001285154"/>
    </source>
</evidence>
<evidence type="ECO:0000313" key="3">
    <source>
        <dbReference type="EMBL" id="MDX8530286.1"/>
    </source>
</evidence>
<gene>
    <name evidence="3" type="ORF">RFM42_04810</name>
</gene>
<dbReference type="InterPro" id="IPR013658">
    <property type="entry name" value="SGL"/>
</dbReference>
<dbReference type="SMART" id="SM00135">
    <property type="entry name" value="LY"/>
    <property type="match status" value="1"/>
</dbReference>
<dbReference type="PANTHER" id="PTHR10907">
    <property type="entry name" value="REGUCALCIN"/>
    <property type="match status" value="1"/>
</dbReference>
<name>A0ABU4ZXY2_9HYPH</name>